<dbReference type="InterPro" id="IPR022488">
    <property type="entry name" value="PPK2-related"/>
</dbReference>
<dbReference type="PANTHER" id="PTHR34383:SF3">
    <property type="entry name" value="POLYPHOSPHATE:AMP PHOSPHOTRANSFERASE"/>
    <property type="match status" value="1"/>
</dbReference>
<feature type="domain" description="Polyphosphate kinase-2-related" evidence="4">
    <location>
        <begin position="15"/>
        <end position="233"/>
    </location>
</feature>
<evidence type="ECO:0000313" key="5">
    <source>
        <dbReference type="EMBL" id="MDV5824264.1"/>
    </source>
</evidence>
<dbReference type="PANTHER" id="PTHR34383">
    <property type="entry name" value="POLYPHOSPHATE:AMP PHOSPHOTRANSFERASE-RELATED"/>
    <property type="match status" value="1"/>
</dbReference>
<dbReference type="GO" id="GO:0016301">
    <property type="term" value="F:kinase activity"/>
    <property type="evidence" value="ECO:0007669"/>
    <property type="project" value="UniProtKB-KW"/>
</dbReference>
<gene>
    <name evidence="5" type="ORF">O0R41_11710</name>
</gene>
<dbReference type="Pfam" id="PF03976">
    <property type="entry name" value="PPK2"/>
    <property type="match status" value="1"/>
</dbReference>
<dbReference type="Proteomes" id="UP001185984">
    <property type="component" value="Unassembled WGS sequence"/>
</dbReference>
<proteinExistence type="inferred from homology"/>
<evidence type="ECO:0000313" key="6">
    <source>
        <dbReference type="Proteomes" id="UP001185984"/>
    </source>
</evidence>
<dbReference type="EMBL" id="JAPTHD010000004">
    <property type="protein sequence ID" value="MDV5824264.1"/>
    <property type="molecule type" value="Genomic_DNA"/>
</dbReference>
<dbReference type="SUPFAM" id="SSF52540">
    <property type="entry name" value="P-loop containing nucleoside triphosphate hydrolases"/>
    <property type="match status" value="1"/>
</dbReference>
<dbReference type="InterPro" id="IPR016898">
    <property type="entry name" value="Polyphosphate_phosphotransfera"/>
</dbReference>
<sequence length="264" mass="30854">MTIDLSDYEKGKKYKGDYDADLAALQERLAKIQVAHIIHDHRSVILFEGWDAAGKGGIIKRMTADWDPRYYQVHPISAPTEEERDHHYLWRFWTKLPASRNIAIFDRSWYGRVLVERVEGFCSKAEWTRAYDEINAFERQQIDAGTHIIKLFVHITQDTQDEQLAQRLDTPWKRWKTGADDYRNRARRADYLDAMHDMFRATDRKEAPWHIIDNNNRKAGRIAALTYVADRLEALVPLDFPDADPAVVKLAHDAFGYRPSDPKK</sequence>
<evidence type="ECO:0000256" key="1">
    <source>
        <dbReference type="ARBA" id="ARBA00009924"/>
    </source>
</evidence>
<keyword evidence="2" id="KW-0808">Transferase</keyword>
<reference evidence="6" key="1">
    <citation type="journal article" date="2022" name="J Environ Chem Eng">
        <title>Biodegradation of petroleum oil using a constructed nonpathogenic and heavy metal-tolerant bacterial consortium isolated from marine sponges.</title>
        <authorList>
            <person name="Dechsakulwatana C."/>
            <person name="Rungsihiranrut A."/>
            <person name="Muangchinda C."/>
            <person name="Ningthoujam R."/>
            <person name="Klankeo P."/>
            <person name="Pinyakong O."/>
        </authorList>
    </citation>
    <scope>NUCLEOTIDE SEQUENCE [LARGE SCALE GENOMIC DNA]</scope>
    <source>
        <strain evidence="6">MO2-4</strain>
    </source>
</reference>
<dbReference type="InterPro" id="IPR027417">
    <property type="entry name" value="P-loop_NTPase"/>
</dbReference>
<keyword evidence="3 5" id="KW-0418">Kinase</keyword>
<keyword evidence="6" id="KW-1185">Reference proteome</keyword>
<evidence type="ECO:0000259" key="4">
    <source>
        <dbReference type="Pfam" id="PF03976"/>
    </source>
</evidence>
<evidence type="ECO:0000256" key="3">
    <source>
        <dbReference type="ARBA" id="ARBA00022777"/>
    </source>
</evidence>
<dbReference type="Gene3D" id="3.40.50.300">
    <property type="entry name" value="P-loop containing nucleotide triphosphate hydrolases"/>
    <property type="match status" value="1"/>
</dbReference>
<evidence type="ECO:0000256" key="2">
    <source>
        <dbReference type="ARBA" id="ARBA00022679"/>
    </source>
</evidence>
<comment type="caution">
    <text evidence="5">The sequence shown here is derived from an EMBL/GenBank/DDBJ whole genome shotgun (WGS) entry which is preliminary data.</text>
</comment>
<dbReference type="PIRSF" id="PIRSF028756">
    <property type="entry name" value="PPK2_prd"/>
    <property type="match status" value="1"/>
</dbReference>
<comment type="similarity">
    <text evidence="1">Belongs to the polyphosphate kinase 2 (PPK2) family. Class I subfamily.</text>
</comment>
<dbReference type="RefSeq" id="WP_317517038.1">
    <property type="nucleotide sequence ID" value="NZ_JAPTHD010000004.1"/>
</dbReference>
<protein>
    <submittedName>
        <fullName evidence="5">Polyphosphate kinase</fullName>
    </submittedName>
</protein>
<accession>A0ABU3ZXJ9</accession>
<name>A0ABU3ZXJ9_9SPHN</name>
<organism evidence="5 6">
    <name type="scientific">Sphingobium naphthae</name>
    <dbReference type="NCBI Taxonomy" id="1886786"/>
    <lineage>
        <taxon>Bacteria</taxon>
        <taxon>Pseudomonadati</taxon>
        <taxon>Pseudomonadota</taxon>
        <taxon>Alphaproteobacteria</taxon>
        <taxon>Sphingomonadales</taxon>
        <taxon>Sphingomonadaceae</taxon>
        <taxon>Sphingobium</taxon>
    </lineage>
</organism>